<dbReference type="CDD" id="cd00038">
    <property type="entry name" value="CAP_ED"/>
    <property type="match status" value="1"/>
</dbReference>
<keyword evidence="5 9" id="KW-0547">Nucleotide-binding</keyword>
<dbReference type="PROSITE" id="PS00108">
    <property type="entry name" value="PROTEIN_KINASE_ST"/>
    <property type="match status" value="1"/>
</dbReference>
<evidence type="ECO:0000256" key="6">
    <source>
        <dbReference type="ARBA" id="ARBA00022777"/>
    </source>
</evidence>
<name>A0A562ZMI3_9BURK</name>
<dbReference type="EC" id="2.7.11.1" evidence="1"/>
<dbReference type="EMBL" id="VOBQ01000015">
    <property type="protein sequence ID" value="TWO69525.1"/>
    <property type="molecule type" value="Genomic_DNA"/>
</dbReference>
<dbReference type="AlphaFoldDB" id="A0A562ZMI3"/>
<evidence type="ECO:0000256" key="5">
    <source>
        <dbReference type="ARBA" id="ARBA00022741"/>
    </source>
</evidence>
<dbReference type="InterPro" id="IPR018490">
    <property type="entry name" value="cNMP-bd_dom_sf"/>
</dbReference>
<dbReference type="InterPro" id="IPR000719">
    <property type="entry name" value="Prot_kinase_dom"/>
</dbReference>
<dbReference type="FunFam" id="1.10.510.10:FF:000021">
    <property type="entry name" value="Serine/threonine protein kinase"/>
    <property type="match status" value="1"/>
</dbReference>
<accession>A0A562ZMI3</accession>
<sequence>MADTAFAIGKYRVEKEIGRGASSVVYLAYDAFHRRNVAVKQIHAHLLKEDALSYRYRRSLRNEALIAGQLRHPHIVRLFDADESALQPYLVLEYVEGDTLASYTSPDKLLPVAQVLDIAYKCCSALQHAHSRGLVHRDIKPANVMVQSGGNVKLTDFGTAISTRGDQTQITGLVGSPLYMSPEQVREEQLTHQSDMFSLAVVIYELLTGRRPFAGDSEYAILYKIGTEDPPAPSSLRAQLPAALDEVILKAMAKKPKDRYEDWSDFADALLAINRAMPAKRPQDREAVHFVQMRQLPFFEGFHDAALWEALNLGTLHSYPAGSALMKEESPGDSFLIILEGRIAVSRKGIKLVTIEPGVTLGEMCYLQPDNPMRTATAVAETDVVALEIRNSGLRISSDDLQMRFDKAFIRQLVQRLIATTAKVGAWDVDTSRTGDGGGPALSLAPMAQKN</sequence>
<dbReference type="Gene3D" id="1.10.510.10">
    <property type="entry name" value="Transferase(Phosphotransferase) domain 1"/>
    <property type="match status" value="1"/>
</dbReference>
<dbReference type="CDD" id="cd14014">
    <property type="entry name" value="STKc_PknB_like"/>
    <property type="match status" value="1"/>
</dbReference>
<evidence type="ECO:0000256" key="4">
    <source>
        <dbReference type="ARBA" id="ARBA00022679"/>
    </source>
</evidence>
<evidence type="ECO:0000256" key="1">
    <source>
        <dbReference type="ARBA" id="ARBA00012513"/>
    </source>
</evidence>
<dbReference type="SMART" id="SM00220">
    <property type="entry name" value="S_TKc"/>
    <property type="match status" value="1"/>
</dbReference>
<organism evidence="12 13">
    <name type="scientific">Caenimonas sedimenti</name>
    <dbReference type="NCBI Taxonomy" id="2596921"/>
    <lineage>
        <taxon>Bacteria</taxon>
        <taxon>Pseudomonadati</taxon>
        <taxon>Pseudomonadota</taxon>
        <taxon>Betaproteobacteria</taxon>
        <taxon>Burkholderiales</taxon>
        <taxon>Comamonadaceae</taxon>
        <taxon>Caenimonas</taxon>
    </lineage>
</organism>
<dbReference type="Pfam" id="PF00027">
    <property type="entry name" value="cNMP_binding"/>
    <property type="match status" value="1"/>
</dbReference>
<dbReference type="PROSITE" id="PS50042">
    <property type="entry name" value="CNMP_BINDING_3"/>
    <property type="match status" value="1"/>
</dbReference>
<dbReference type="PROSITE" id="PS50011">
    <property type="entry name" value="PROTEIN_KINASE_DOM"/>
    <property type="match status" value="1"/>
</dbReference>
<keyword evidence="8" id="KW-0142">cGMP-binding</keyword>
<evidence type="ECO:0000256" key="3">
    <source>
        <dbReference type="ARBA" id="ARBA00022535"/>
    </source>
</evidence>
<dbReference type="InterPro" id="IPR000595">
    <property type="entry name" value="cNMP-bd_dom"/>
</dbReference>
<evidence type="ECO:0000313" key="13">
    <source>
        <dbReference type="Proteomes" id="UP000318199"/>
    </source>
</evidence>
<dbReference type="OrthoDB" id="9791419at2"/>
<dbReference type="Proteomes" id="UP000318199">
    <property type="component" value="Unassembled WGS sequence"/>
</dbReference>
<comment type="caution">
    <text evidence="12">The sequence shown here is derived from an EMBL/GenBank/DDBJ whole genome shotgun (WGS) entry which is preliminary data.</text>
</comment>
<evidence type="ECO:0000259" key="10">
    <source>
        <dbReference type="PROSITE" id="PS50011"/>
    </source>
</evidence>
<keyword evidence="6 12" id="KW-0418">Kinase</keyword>
<evidence type="ECO:0000256" key="2">
    <source>
        <dbReference type="ARBA" id="ARBA00022527"/>
    </source>
</evidence>
<proteinExistence type="predicted"/>
<keyword evidence="13" id="KW-1185">Reference proteome</keyword>
<feature type="domain" description="Cyclic nucleotide-binding" evidence="11">
    <location>
        <begin position="298"/>
        <end position="395"/>
    </location>
</feature>
<dbReference type="Gene3D" id="2.60.120.10">
    <property type="entry name" value="Jelly Rolls"/>
    <property type="match status" value="1"/>
</dbReference>
<dbReference type="SUPFAM" id="SSF56112">
    <property type="entry name" value="Protein kinase-like (PK-like)"/>
    <property type="match status" value="1"/>
</dbReference>
<keyword evidence="7 9" id="KW-0067">ATP-binding</keyword>
<dbReference type="InterPro" id="IPR017441">
    <property type="entry name" value="Protein_kinase_ATP_BS"/>
</dbReference>
<feature type="binding site" evidence="9">
    <location>
        <position position="40"/>
    </location>
    <ligand>
        <name>ATP</name>
        <dbReference type="ChEBI" id="CHEBI:30616"/>
    </ligand>
</feature>
<gene>
    <name evidence="12" type="ORF">FN976_19780</name>
</gene>
<dbReference type="GO" id="GO:0004674">
    <property type="term" value="F:protein serine/threonine kinase activity"/>
    <property type="evidence" value="ECO:0007669"/>
    <property type="project" value="UniProtKB-KW"/>
</dbReference>
<dbReference type="RefSeq" id="WP_145894784.1">
    <property type="nucleotide sequence ID" value="NZ_VOBQ01000015.1"/>
</dbReference>
<dbReference type="GO" id="GO:0005524">
    <property type="term" value="F:ATP binding"/>
    <property type="evidence" value="ECO:0007669"/>
    <property type="project" value="UniProtKB-UniRule"/>
</dbReference>
<dbReference type="InterPro" id="IPR014710">
    <property type="entry name" value="RmlC-like_jellyroll"/>
</dbReference>
<feature type="domain" description="Protein kinase" evidence="10">
    <location>
        <begin position="11"/>
        <end position="271"/>
    </location>
</feature>
<dbReference type="InterPro" id="IPR008271">
    <property type="entry name" value="Ser/Thr_kinase_AS"/>
</dbReference>
<dbReference type="GO" id="GO:0030553">
    <property type="term" value="F:cGMP binding"/>
    <property type="evidence" value="ECO:0007669"/>
    <property type="project" value="UniProtKB-KW"/>
</dbReference>
<dbReference type="InterPro" id="IPR011009">
    <property type="entry name" value="Kinase-like_dom_sf"/>
</dbReference>
<evidence type="ECO:0000256" key="9">
    <source>
        <dbReference type="PROSITE-ProRule" id="PRU10141"/>
    </source>
</evidence>
<evidence type="ECO:0000259" key="11">
    <source>
        <dbReference type="PROSITE" id="PS50042"/>
    </source>
</evidence>
<evidence type="ECO:0000256" key="7">
    <source>
        <dbReference type="ARBA" id="ARBA00022840"/>
    </source>
</evidence>
<protein>
    <recommendedName>
        <fullName evidence="1">non-specific serine/threonine protein kinase</fullName>
        <ecNumber evidence="1">2.7.11.1</ecNumber>
    </recommendedName>
</protein>
<dbReference type="SMART" id="SM00100">
    <property type="entry name" value="cNMP"/>
    <property type="match status" value="1"/>
</dbReference>
<dbReference type="PANTHER" id="PTHR43289">
    <property type="entry name" value="MITOGEN-ACTIVATED PROTEIN KINASE KINASE KINASE 20-RELATED"/>
    <property type="match status" value="1"/>
</dbReference>
<keyword evidence="2" id="KW-0723">Serine/threonine-protein kinase</keyword>
<dbReference type="Pfam" id="PF00069">
    <property type="entry name" value="Pkinase"/>
    <property type="match status" value="1"/>
</dbReference>
<keyword evidence="3" id="KW-0140">cGMP</keyword>
<reference evidence="12 13" key="1">
    <citation type="submission" date="2019-07" db="EMBL/GenBank/DDBJ databases">
        <title>Caenimonas sedimenti sp. nov., isolated from activated sludge.</title>
        <authorList>
            <person name="Xu J."/>
        </authorList>
    </citation>
    <scope>NUCLEOTIDE SEQUENCE [LARGE SCALE GENOMIC DNA]</scope>
    <source>
        <strain evidence="12 13">HX-9-20</strain>
    </source>
</reference>
<dbReference type="PANTHER" id="PTHR43289:SF34">
    <property type="entry name" value="SERINE_THREONINE-PROTEIN KINASE YBDM-RELATED"/>
    <property type="match status" value="1"/>
</dbReference>
<keyword evidence="4" id="KW-0808">Transferase</keyword>
<dbReference type="SUPFAM" id="SSF51206">
    <property type="entry name" value="cAMP-binding domain-like"/>
    <property type="match status" value="1"/>
</dbReference>
<evidence type="ECO:0000256" key="8">
    <source>
        <dbReference type="ARBA" id="ARBA00022992"/>
    </source>
</evidence>
<dbReference type="Gene3D" id="3.30.200.20">
    <property type="entry name" value="Phosphorylase Kinase, domain 1"/>
    <property type="match status" value="1"/>
</dbReference>
<evidence type="ECO:0000313" key="12">
    <source>
        <dbReference type="EMBL" id="TWO69525.1"/>
    </source>
</evidence>
<dbReference type="PROSITE" id="PS00107">
    <property type="entry name" value="PROTEIN_KINASE_ATP"/>
    <property type="match status" value="1"/>
</dbReference>